<feature type="transmembrane region" description="Helical" evidence="8">
    <location>
        <begin position="254"/>
        <end position="273"/>
    </location>
</feature>
<organism evidence="9">
    <name type="scientific">bioreactor metagenome</name>
    <dbReference type="NCBI Taxonomy" id="1076179"/>
    <lineage>
        <taxon>unclassified sequences</taxon>
        <taxon>metagenomes</taxon>
        <taxon>ecological metagenomes</taxon>
    </lineage>
</organism>
<keyword evidence="3 8" id="KW-0812">Transmembrane</keyword>
<keyword evidence="4" id="KW-0133">Cell shape</keyword>
<feature type="transmembrane region" description="Helical" evidence="8">
    <location>
        <begin position="86"/>
        <end position="109"/>
    </location>
</feature>
<protein>
    <submittedName>
        <fullName evidence="9">Uncharacterized protein</fullName>
    </submittedName>
</protein>
<dbReference type="Pfam" id="PF03023">
    <property type="entry name" value="MurJ"/>
    <property type="match status" value="1"/>
</dbReference>
<evidence type="ECO:0000256" key="5">
    <source>
        <dbReference type="ARBA" id="ARBA00022984"/>
    </source>
</evidence>
<dbReference type="GO" id="GO:0009252">
    <property type="term" value="P:peptidoglycan biosynthetic process"/>
    <property type="evidence" value="ECO:0007669"/>
    <property type="project" value="UniProtKB-KW"/>
</dbReference>
<feature type="transmembrane region" description="Helical" evidence="8">
    <location>
        <begin position="34"/>
        <end position="55"/>
    </location>
</feature>
<evidence type="ECO:0000313" key="9">
    <source>
        <dbReference type="EMBL" id="MPM50197.1"/>
    </source>
</evidence>
<evidence type="ECO:0000256" key="3">
    <source>
        <dbReference type="ARBA" id="ARBA00022692"/>
    </source>
</evidence>
<comment type="subcellular location">
    <subcellularLocation>
        <location evidence="1">Cell membrane</location>
        <topology evidence="1">Multi-pass membrane protein</topology>
    </subcellularLocation>
</comment>
<evidence type="ECO:0000256" key="1">
    <source>
        <dbReference type="ARBA" id="ARBA00004651"/>
    </source>
</evidence>
<keyword evidence="6 8" id="KW-1133">Transmembrane helix</keyword>
<dbReference type="AlphaFoldDB" id="A0A645AB12"/>
<dbReference type="PANTHER" id="PTHR30250">
    <property type="entry name" value="PST FAMILY PREDICTED COLANIC ACID TRANSPORTER"/>
    <property type="match status" value="1"/>
</dbReference>
<proteinExistence type="predicted"/>
<feature type="transmembrane region" description="Helical" evidence="8">
    <location>
        <begin position="219"/>
        <end position="242"/>
    </location>
</feature>
<evidence type="ECO:0000256" key="4">
    <source>
        <dbReference type="ARBA" id="ARBA00022960"/>
    </source>
</evidence>
<keyword evidence="2" id="KW-1003">Cell membrane</keyword>
<dbReference type="InterPro" id="IPR004268">
    <property type="entry name" value="MurJ"/>
</dbReference>
<accession>A0A645AB12</accession>
<evidence type="ECO:0000256" key="8">
    <source>
        <dbReference type="SAM" id="Phobius"/>
    </source>
</evidence>
<dbReference type="InterPro" id="IPR050833">
    <property type="entry name" value="Poly_Biosynth_Transport"/>
</dbReference>
<feature type="transmembrane region" description="Helical" evidence="8">
    <location>
        <begin position="190"/>
        <end position="207"/>
    </location>
</feature>
<dbReference type="GO" id="GO:0008360">
    <property type="term" value="P:regulation of cell shape"/>
    <property type="evidence" value="ECO:0007669"/>
    <property type="project" value="UniProtKB-KW"/>
</dbReference>
<name>A0A645AB12_9ZZZZ</name>
<keyword evidence="7 8" id="KW-0472">Membrane</keyword>
<gene>
    <name evidence="9" type="ORF">SDC9_96933</name>
</gene>
<sequence>MMIYYRKMKPTIMRNIRREPVGIRRESNNEAFISLVRTAFPIIAGTAVFSMTNLIDMKMVMSGLMNSGFFSLTEAEKLYGQLSGKYVTLTTFPVSLSSAMATAAVPNIAACVTSGNKKEVKRKINTALKLAMVIAIPAAVGIGVLGDQILLMLFPSYPDGGILLKVGAVSTAFLSLCQIVTGVLQGIGRINIPVIGALIGAGVKIILNKVLIGIPSINVAGAVISTDACYLVAAIFNLVMLMRYTKIKINFRDILIKPTISAFVMGIGCIGFYKLFMLIFGNAISTLLSIIVGMVIYLIVMLVLHGVTEKDFMSIPKGASMVRVLKKVRLMR</sequence>
<feature type="transmembrane region" description="Helical" evidence="8">
    <location>
        <begin position="162"/>
        <end position="183"/>
    </location>
</feature>
<evidence type="ECO:0000256" key="7">
    <source>
        <dbReference type="ARBA" id="ARBA00023136"/>
    </source>
</evidence>
<evidence type="ECO:0000256" key="2">
    <source>
        <dbReference type="ARBA" id="ARBA00022475"/>
    </source>
</evidence>
<feature type="transmembrane region" description="Helical" evidence="8">
    <location>
        <begin position="130"/>
        <end position="150"/>
    </location>
</feature>
<dbReference type="GO" id="GO:0005886">
    <property type="term" value="C:plasma membrane"/>
    <property type="evidence" value="ECO:0007669"/>
    <property type="project" value="UniProtKB-SubCell"/>
</dbReference>
<reference evidence="9" key="1">
    <citation type="submission" date="2019-08" db="EMBL/GenBank/DDBJ databases">
        <authorList>
            <person name="Kucharzyk K."/>
            <person name="Murdoch R.W."/>
            <person name="Higgins S."/>
            <person name="Loffler F."/>
        </authorList>
    </citation>
    <scope>NUCLEOTIDE SEQUENCE</scope>
</reference>
<evidence type="ECO:0000256" key="6">
    <source>
        <dbReference type="ARBA" id="ARBA00022989"/>
    </source>
</evidence>
<keyword evidence="5" id="KW-0573">Peptidoglycan synthesis</keyword>
<feature type="transmembrane region" description="Helical" evidence="8">
    <location>
        <begin position="279"/>
        <end position="304"/>
    </location>
</feature>
<dbReference type="PANTHER" id="PTHR30250:SF21">
    <property type="entry name" value="LIPID II FLIPPASE MURJ"/>
    <property type="match status" value="1"/>
</dbReference>
<comment type="caution">
    <text evidence="9">The sequence shown here is derived from an EMBL/GenBank/DDBJ whole genome shotgun (WGS) entry which is preliminary data.</text>
</comment>
<dbReference type="EMBL" id="VSSQ01012859">
    <property type="protein sequence ID" value="MPM50197.1"/>
    <property type="molecule type" value="Genomic_DNA"/>
</dbReference>